<dbReference type="VEuPathDB" id="TriTrypDB:BCY84_18460"/>
<evidence type="ECO:0000313" key="1">
    <source>
        <dbReference type="EMBL" id="PWU96923.1"/>
    </source>
</evidence>
<gene>
    <name evidence="1" type="ORF">C4B63_17g37</name>
</gene>
<dbReference type="VEuPathDB" id="TriTrypDB:C4B63_17g37"/>
<comment type="caution">
    <text evidence="1">The sequence shown here is derived from an EMBL/GenBank/DDBJ whole genome shotgun (WGS) entry which is preliminary data.</text>
</comment>
<dbReference type="VEuPathDB" id="TriTrypDB:TcG_00324"/>
<dbReference type="VEuPathDB" id="TriTrypDB:TCDM_09128"/>
<dbReference type="Proteomes" id="UP000246121">
    <property type="component" value="Unassembled WGS sequence"/>
</dbReference>
<accession>A0A2V2VRI1</accession>
<dbReference type="VEuPathDB" id="TriTrypDB:TcYC6_0053980"/>
<name>A0A2V2VRI1_TRYCR</name>
<dbReference type="VEuPathDB" id="TriTrypDB:TcCLB.509161.100"/>
<protein>
    <submittedName>
        <fullName evidence="1">Uncharacterized protein</fullName>
    </submittedName>
</protein>
<organism evidence="1 2">
    <name type="scientific">Trypanosoma cruzi</name>
    <dbReference type="NCBI Taxonomy" id="5693"/>
    <lineage>
        <taxon>Eukaryota</taxon>
        <taxon>Discoba</taxon>
        <taxon>Euglenozoa</taxon>
        <taxon>Kinetoplastea</taxon>
        <taxon>Metakinetoplastina</taxon>
        <taxon>Trypanosomatida</taxon>
        <taxon>Trypanosomatidae</taxon>
        <taxon>Trypanosoma</taxon>
        <taxon>Schizotrypanum</taxon>
    </lineage>
</organism>
<dbReference type="OrthoDB" id="239776at2759"/>
<dbReference type="EMBL" id="PRFA01000017">
    <property type="protein sequence ID" value="PWU96923.1"/>
    <property type="molecule type" value="Genomic_DNA"/>
</dbReference>
<dbReference type="VEuPathDB" id="TriTrypDB:Tc_MARK_2985"/>
<dbReference type="AlphaFoldDB" id="A0A2V2VRI1"/>
<proteinExistence type="predicted"/>
<dbReference type="VEuPathDB" id="TriTrypDB:TcCL_NonESM00879"/>
<dbReference type="VEuPathDB" id="TriTrypDB:ECC02_003714"/>
<dbReference type="VEuPathDB" id="TriTrypDB:TCSYLVIO_004237"/>
<dbReference type="VEuPathDB" id="TriTrypDB:TcBrA4_0105030"/>
<evidence type="ECO:0000313" key="2">
    <source>
        <dbReference type="Proteomes" id="UP000246121"/>
    </source>
</evidence>
<dbReference type="VEuPathDB" id="TriTrypDB:C3747_12g36"/>
<sequence>MPVLPEAFMRSSVHEGGRAMMACPNADSERSAAFDPFDGVDKDEATQVKIKWWANHVNQVLDSHRSPFVAAEILLQQMNEYGNNENITEDLLLATVLPVLHRCAFCLGTYGDLLEKALHEVLPAIMFARTYAFPHGEVLQRRPYAECFACIRRKFNYHVHLSSILQRKVALEEEVMTRVVCKLDKLWLKMCFRAWCGLCLHVHAKKRCFQRLAARGAALRVVPGFVRSWRRYAHEVTLREKLLKHDGLTREIEELYHVEQVVKSRYESIFEEVREKHRLLETTTERFMEVESRLKVLEGILDETVLSLRAHWKSWNETTVSLFSDTNEFQPPAVGNLRADLQSTIQNITDTATFYLREAQKRACKLGKNTISQFLSRAKMGGEIAERPGPDDLIAMVTSVCNPVTSPLRLVDVVRDDQRKYDLTLKFLACVNDGGHCSLFTQHEFPSEDEFSTDFFNEHGKEMVAHVATGVDSLHFCPATNEKYIEAIRNCLTAEELNKVGDYLGRVFCELAAAGLPLQKAKIEGCICPIVEPHDRQIVRALYPSQGIKSIDDMINYLLSVSHLTSWTISSLVEHLENNYDADPKEDLFTALSDEAVINYFNEQARVIDSLFSTFKGKRSQVFFSKELIHGFLIAKFGLLSSEVDTLFSLGAVQGRVTKGEFNRFLIVLAAFVNPSPFVSMAEKLAAVVRLCIDGKQFLIS</sequence>
<reference evidence="1 2" key="1">
    <citation type="journal article" date="2018" name="Microb. Genom.">
        <title>Expanding an expanded genome: long-read sequencing of Trypanosoma cruzi.</title>
        <authorList>
            <person name="Berna L."/>
            <person name="Rodriguez M."/>
            <person name="Chiribao M.L."/>
            <person name="Parodi-Talice A."/>
            <person name="Pita S."/>
            <person name="Rijo G."/>
            <person name="Alvarez-Valin F."/>
            <person name="Robello C."/>
        </authorList>
    </citation>
    <scope>NUCLEOTIDE SEQUENCE [LARGE SCALE GENOMIC DNA]</scope>
    <source>
        <strain evidence="1 2">Dm28c</strain>
    </source>
</reference>